<dbReference type="PROSITE" id="PS51318">
    <property type="entry name" value="TAT"/>
    <property type="match status" value="1"/>
</dbReference>
<evidence type="ECO:0000313" key="7">
    <source>
        <dbReference type="EMBL" id="KYO50644.1"/>
    </source>
</evidence>
<dbReference type="Proteomes" id="UP000075787">
    <property type="component" value="Unassembled WGS sequence"/>
</dbReference>
<dbReference type="EMBL" id="LPZR01000194">
    <property type="protein sequence ID" value="KYO50644.1"/>
    <property type="molecule type" value="Genomic_DNA"/>
</dbReference>
<dbReference type="GeneID" id="97241926"/>
<organism evidence="7 8">
    <name type="scientific">Tistrella mobilis</name>
    <dbReference type="NCBI Taxonomy" id="171437"/>
    <lineage>
        <taxon>Bacteria</taxon>
        <taxon>Pseudomonadati</taxon>
        <taxon>Pseudomonadota</taxon>
        <taxon>Alphaproteobacteria</taxon>
        <taxon>Geminicoccales</taxon>
        <taxon>Geminicoccaceae</taxon>
        <taxon>Tistrella</taxon>
    </lineage>
</organism>
<protein>
    <submittedName>
        <fullName evidence="7">Branched-chain amino acid ABC transporter substrate-binding protein</fullName>
    </submittedName>
</protein>
<proteinExistence type="inferred from homology"/>
<evidence type="ECO:0000256" key="1">
    <source>
        <dbReference type="ARBA" id="ARBA00010062"/>
    </source>
</evidence>
<keyword evidence="2" id="KW-0813">Transport</keyword>
<comment type="similarity">
    <text evidence="1">Belongs to the leucine-binding protein family.</text>
</comment>
<dbReference type="RefSeq" id="WP_062767629.1">
    <property type="nucleotide sequence ID" value="NZ_CP121045.1"/>
</dbReference>
<keyword evidence="4" id="KW-0029">Amino-acid transport</keyword>
<evidence type="ECO:0000256" key="5">
    <source>
        <dbReference type="SAM" id="SignalP"/>
    </source>
</evidence>
<reference evidence="7 8" key="1">
    <citation type="submission" date="2015-12" db="EMBL/GenBank/DDBJ databases">
        <title>Genome sequence of Tistrella mobilis MCCC 1A02139.</title>
        <authorList>
            <person name="Lu L."/>
            <person name="Lai Q."/>
            <person name="Shao Z."/>
            <person name="Qian P."/>
        </authorList>
    </citation>
    <scope>NUCLEOTIDE SEQUENCE [LARGE SCALE GENOMIC DNA]</scope>
    <source>
        <strain evidence="7 8">MCCC 1A02139</strain>
    </source>
</reference>
<dbReference type="CDD" id="cd06343">
    <property type="entry name" value="PBP1_ABC_ligand_binding-like"/>
    <property type="match status" value="1"/>
</dbReference>
<dbReference type="GO" id="GO:0006865">
    <property type="term" value="P:amino acid transport"/>
    <property type="evidence" value="ECO:0007669"/>
    <property type="project" value="UniProtKB-KW"/>
</dbReference>
<feature type="chain" id="PRO_5007836836" evidence="5">
    <location>
        <begin position="36"/>
        <end position="410"/>
    </location>
</feature>
<dbReference type="SUPFAM" id="SSF53822">
    <property type="entry name" value="Periplasmic binding protein-like I"/>
    <property type="match status" value="1"/>
</dbReference>
<evidence type="ECO:0000256" key="3">
    <source>
        <dbReference type="ARBA" id="ARBA00022729"/>
    </source>
</evidence>
<keyword evidence="3 5" id="KW-0732">Signal</keyword>
<dbReference type="AlphaFoldDB" id="A0A162K7M5"/>
<dbReference type="Gene3D" id="3.40.50.2300">
    <property type="match status" value="2"/>
</dbReference>
<evidence type="ECO:0000313" key="8">
    <source>
        <dbReference type="Proteomes" id="UP000075787"/>
    </source>
</evidence>
<accession>A0A162K7M5</accession>
<gene>
    <name evidence="7" type="ORF">AUP44_11815</name>
</gene>
<evidence type="ECO:0000256" key="2">
    <source>
        <dbReference type="ARBA" id="ARBA00022448"/>
    </source>
</evidence>
<dbReference type="PANTHER" id="PTHR47235:SF1">
    <property type="entry name" value="BLR6548 PROTEIN"/>
    <property type="match status" value="1"/>
</dbReference>
<dbReference type="InterPro" id="IPR028082">
    <property type="entry name" value="Peripla_BP_I"/>
</dbReference>
<evidence type="ECO:0000256" key="4">
    <source>
        <dbReference type="ARBA" id="ARBA00022970"/>
    </source>
</evidence>
<comment type="caution">
    <text evidence="7">The sequence shown here is derived from an EMBL/GenBank/DDBJ whole genome shotgun (WGS) entry which is preliminary data.</text>
</comment>
<dbReference type="PRINTS" id="PR00337">
    <property type="entry name" value="LEUILEVALBP"/>
</dbReference>
<dbReference type="InterPro" id="IPR006311">
    <property type="entry name" value="TAT_signal"/>
</dbReference>
<dbReference type="Pfam" id="PF13458">
    <property type="entry name" value="Peripla_BP_6"/>
    <property type="match status" value="1"/>
</dbReference>
<name>A0A162K7M5_9PROT</name>
<feature type="signal peptide" evidence="5">
    <location>
        <begin position="1"/>
        <end position="35"/>
    </location>
</feature>
<feature type="domain" description="Leucine-binding protein" evidence="6">
    <location>
        <begin position="45"/>
        <end position="394"/>
    </location>
</feature>
<sequence>MTLRFDRLRRRLLTAAAAIALASALPAGLSHPAFAADPGVSDDAVKVGSTLALSGTLAYMGKAVQEGMETYFGMLNDQGGVNGRKIELVSYDDEFKPPKAVANAKLLVERDDVLALVGPVGTATVLAAYEYLEPKGVPIVGALSISDAVTNPPRKLLFALPSPQSTEAPAYVDYAVNELGAKKVAMLVQNDAWGKPAQDYTEKQLATHGMKLVEVQNFERLATDLTSQVARLKAAEPDVVILYALGQQAAIFFKNAEKLGWNPTVFGAGGLNDPKFVELLGGGAGKTLYVASYYDPVDGENPAIKAFVAEYGKRFPKSTPSSLALMGYSAAATFAEALKQAGDDPTREKLVSALEGMKGFDQKIGPAITFAPLSDDPYSRRGQTGVVLMQLKDGGFRSLGAVIDPVRGGR</sequence>
<evidence type="ECO:0000259" key="6">
    <source>
        <dbReference type="Pfam" id="PF13458"/>
    </source>
</evidence>
<dbReference type="InterPro" id="IPR028081">
    <property type="entry name" value="Leu-bd"/>
</dbReference>
<dbReference type="PANTHER" id="PTHR47235">
    <property type="entry name" value="BLR6548 PROTEIN"/>
    <property type="match status" value="1"/>
</dbReference>
<dbReference type="OrthoDB" id="9791590at2"/>
<dbReference type="InterPro" id="IPR000709">
    <property type="entry name" value="Leu_Ile_Val-bd"/>
</dbReference>